<reference evidence="3" key="2">
    <citation type="submission" date="2022-06" db="EMBL/GenBank/DDBJ databases">
        <title>Xiashengella guii gen. nov. sp. nov., a bacterium isolated form anaerobic digestion tank.</title>
        <authorList>
            <person name="Huang H."/>
        </authorList>
    </citation>
    <scope>NUCLEOTIDE SEQUENCE</scope>
    <source>
        <strain evidence="3">Ai-910</strain>
    </source>
</reference>
<dbReference type="Proteomes" id="UP001056426">
    <property type="component" value="Chromosome"/>
</dbReference>
<dbReference type="KEGG" id="alkq:M9189_00310"/>
<keyword evidence="4" id="KW-1185">Reference proteome</keyword>
<evidence type="ECO:0000313" key="4">
    <source>
        <dbReference type="Proteomes" id="UP001056426"/>
    </source>
</evidence>
<dbReference type="EMBL" id="CP098400">
    <property type="protein sequence ID" value="URW79799.1"/>
    <property type="molecule type" value="Genomic_DNA"/>
</dbReference>
<protein>
    <submittedName>
        <fullName evidence="3">Porin family protein</fullName>
    </submittedName>
</protein>
<keyword evidence="1" id="KW-0732">Signal</keyword>
<reference evidence="3" key="1">
    <citation type="submission" date="2022-05" db="EMBL/GenBank/DDBJ databases">
        <authorList>
            <person name="Sun X."/>
        </authorList>
    </citation>
    <scope>NUCLEOTIDE SEQUENCE</scope>
    <source>
        <strain evidence="3">Ai-910</strain>
    </source>
</reference>
<dbReference type="AlphaFoldDB" id="A0A9J6ZQD0"/>
<evidence type="ECO:0000313" key="3">
    <source>
        <dbReference type="EMBL" id="URW79799.1"/>
    </source>
</evidence>
<feature type="domain" description="Outer membrane protein beta-barrel" evidence="2">
    <location>
        <begin position="6"/>
        <end position="141"/>
    </location>
</feature>
<evidence type="ECO:0000259" key="2">
    <source>
        <dbReference type="Pfam" id="PF13505"/>
    </source>
</evidence>
<dbReference type="Gene3D" id="2.40.160.20">
    <property type="match status" value="1"/>
</dbReference>
<dbReference type="RefSeq" id="WP_250723914.1">
    <property type="nucleotide sequence ID" value="NZ_CP098400.1"/>
</dbReference>
<accession>A0A9J6ZQD0</accession>
<sequence length="184" mass="20384">MKRLLLSAVIAIALVGTIEAQTKFWVGGSFSISSSDHDPNKDHSFILMPEFGYRINDNWAVGGMLGFRSFTTETGDFEQKTNSTSIVPFARYYVGGVSMVRFFAQGSLPMIFYGGDVSYNSVGLIASPGLEIAINEKWGFNMLMPPVLSLVNTDGNTDFYIGLNDGYNIEDYILKTSISFIYKF</sequence>
<gene>
    <name evidence="3" type="ORF">M9189_00310</name>
</gene>
<proteinExistence type="predicted"/>
<dbReference type="InterPro" id="IPR011250">
    <property type="entry name" value="OMP/PagP_B-barrel"/>
</dbReference>
<organism evidence="3 4">
    <name type="scientific">Xiashengella succiniciproducens</name>
    <dbReference type="NCBI Taxonomy" id="2949635"/>
    <lineage>
        <taxon>Bacteria</taxon>
        <taxon>Pseudomonadati</taxon>
        <taxon>Bacteroidota</taxon>
        <taxon>Bacteroidia</taxon>
        <taxon>Marinilabiliales</taxon>
        <taxon>Marinilabiliaceae</taxon>
        <taxon>Xiashengella</taxon>
    </lineage>
</organism>
<dbReference type="InterPro" id="IPR027385">
    <property type="entry name" value="Beta-barrel_OMP"/>
</dbReference>
<evidence type="ECO:0000256" key="1">
    <source>
        <dbReference type="ARBA" id="ARBA00022729"/>
    </source>
</evidence>
<dbReference type="Pfam" id="PF13505">
    <property type="entry name" value="OMP_b-brl"/>
    <property type="match status" value="1"/>
</dbReference>
<dbReference type="SUPFAM" id="SSF56925">
    <property type="entry name" value="OMPA-like"/>
    <property type="match status" value="1"/>
</dbReference>
<name>A0A9J6ZQD0_9BACT</name>